<evidence type="ECO:0000313" key="2">
    <source>
        <dbReference type="Proteomes" id="UP000244092"/>
    </source>
</evidence>
<protein>
    <submittedName>
        <fullName evidence="1">Uncharacterized protein</fullName>
    </submittedName>
</protein>
<dbReference type="EMBL" id="QBKU01000020">
    <property type="protein sequence ID" value="PTX61903.1"/>
    <property type="molecule type" value="Genomic_DNA"/>
</dbReference>
<reference evidence="1 2" key="1">
    <citation type="submission" date="2018-04" db="EMBL/GenBank/DDBJ databases">
        <title>Genomic Encyclopedia of Archaeal and Bacterial Type Strains, Phase II (KMG-II): from individual species to whole genera.</title>
        <authorList>
            <person name="Goeker M."/>
        </authorList>
    </citation>
    <scope>NUCLEOTIDE SEQUENCE [LARGE SCALE GENOMIC DNA]</scope>
    <source>
        <strain evidence="1 2">DSM 12244</strain>
    </source>
</reference>
<dbReference type="Gene3D" id="1.10.1220.10">
    <property type="entry name" value="Met repressor-like"/>
    <property type="match status" value="1"/>
</dbReference>
<comment type="caution">
    <text evidence="1">The sequence shown here is derived from an EMBL/GenBank/DDBJ whole genome shotgun (WGS) entry which is preliminary data.</text>
</comment>
<dbReference type="AlphaFoldDB" id="A0A2T6C0P6"/>
<gene>
    <name evidence="1" type="ORF">C8N31_12024</name>
</gene>
<dbReference type="GO" id="GO:0006355">
    <property type="term" value="P:regulation of DNA-templated transcription"/>
    <property type="evidence" value="ECO:0007669"/>
    <property type="project" value="InterPro"/>
</dbReference>
<evidence type="ECO:0000313" key="1">
    <source>
        <dbReference type="EMBL" id="PTX61903.1"/>
    </source>
</evidence>
<dbReference type="Proteomes" id="UP000244092">
    <property type="component" value="Unassembled WGS sequence"/>
</dbReference>
<dbReference type="InterPro" id="IPR013321">
    <property type="entry name" value="Arc_rbn_hlx_hlx"/>
</dbReference>
<sequence>MKNTELLNFRIPTQLKQQFQQTCKKRNVAMTCALNHMIFEYISEENPLPIEDDWEPIVFSTGEVFE</sequence>
<dbReference type="SUPFAM" id="SSF47598">
    <property type="entry name" value="Ribbon-helix-helix"/>
    <property type="match status" value="1"/>
</dbReference>
<accession>A0A2T6C0P6</accession>
<name>A0A2T6C0P6_9RHOB</name>
<proteinExistence type="predicted"/>
<dbReference type="InterPro" id="IPR010985">
    <property type="entry name" value="Ribbon_hlx_hlx"/>
</dbReference>
<organism evidence="1 2">
    <name type="scientific">Sulfitobacter mediterraneus</name>
    <dbReference type="NCBI Taxonomy" id="83219"/>
    <lineage>
        <taxon>Bacteria</taxon>
        <taxon>Pseudomonadati</taxon>
        <taxon>Pseudomonadota</taxon>
        <taxon>Alphaproteobacteria</taxon>
        <taxon>Rhodobacterales</taxon>
        <taxon>Roseobacteraceae</taxon>
        <taxon>Sulfitobacter</taxon>
    </lineage>
</organism>